<organism evidence="3">
    <name type="scientific">viral metagenome</name>
    <dbReference type="NCBI Taxonomy" id="1070528"/>
    <lineage>
        <taxon>unclassified sequences</taxon>
        <taxon>metagenomes</taxon>
        <taxon>organismal metagenomes</taxon>
    </lineage>
</organism>
<keyword evidence="1" id="KW-0472">Membrane</keyword>
<keyword evidence="1" id="KW-1133">Transmembrane helix</keyword>
<evidence type="ECO:0000259" key="2">
    <source>
        <dbReference type="PROSITE" id="PS51352"/>
    </source>
</evidence>
<name>A0A6C0F7Q4_9ZZZZ</name>
<dbReference type="PROSITE" id="PS51352">
    <property type="entry name" value="THIOREDOXIN_2"/>
    <property type="match status" value="1"/>
</dbReference>
<proteinExistence type="predicted"/>
<dbReference type="PANTHER" id="PTHR45672">
    <property type="entry name" value="PROTEIN DISULFIDE-ISOMERASE C17H9.14C-RELATED"/>
    <property type="match status" value="1"/>
</dbReference>
<dbReference type="GO" id="GO:0005783">
    <property type="term" value="C:endoplasmic reticulum"/>
    <property type="evidence" value="ECO:0007669"/>
    <property type="project" value="TreeGrafter"/>
</dbReference>
<sequence>MSKIVDAILNYVSRYSFIILVVVLLVLFSVVGYYGYKKYTTDKIAVTKFADVANADRSNKNATIMMFFVDWCPHCKTAKPEWDKFKTAYDGKPINGYTLKCVEVNCTDDSPANYKGESSPSADRIAALIKQYNIESYPTIKLVIDGGETVEFDSKITKDSLATFVNTVLTDA</sequence>
<dbReference type="EMBL" id="MN739014">
    <property type="protein sequence ID" value="QHT35195.1"/>
    <property type="molecule type" value="Genomic_DNA"/>
</dbReference>
<dbReference type="GO" id="GO:0003756">
    <property type="term" value="F:protein disulfide isomerase activity"/>
    <property type="evidence" value="ECO:0007669"/>
    <property type="project" value="TreeGrafter"/>
</dbReference>
<dbReference type="GO" id="GO:0006457">
    <property type="term" value="P:protein folding"/>
    <property type="evidence" value="ECO:0007669"/>
    <property type="project" value="TreeGrafter"/>
</dbReference>
<accession>A0A6C0F7Q4</accession>
<evidence type="ECO:0000256" key="1">
    <source>
        <dbReference type="SAM" id="Phobius"/>
    </source>
</evidence>
<dbReference type="InterPro" id="IPR051063">
    <property type="entry name" value="PDI"/>
</dbReference>
<dbReference type="SUPFAM" id="SSF52833">
    <property type="entry name" value="Thioredoxin-like"/>
    <property type="match status" value="1"/>
</dbReference>
<feature type="domain" description="Thioredoxin" evidence="2">
    <location>
        <begin position="19"/>
        <end position="170"/>
    </location>
</feature>
<dbReference type="Gene3D" id="3.40.30.10">
    <property type="entry name" value="Glutaredoxin"/>
    <property type="match status" value="1"/>
</dbReference>
<reference evidence="3" key="1">
    <citation type="journal article" date="2020" name="Nature">
        <title>Giant virus diversity and host interactions through global metagenomics.</title>
        <authorList>
            <person name="Schulz F."/>
            <person name="Roux S."/>
            <person name="Paez-Espino D."/>
            <person name="Jungbluth S."/>
            <person name="Walsh D.A."/>
            <person name="Denef V.J."/>
            <person name="McMahon K.D."/>
            <person name="Konstantinidis K.T."/>
            <person name="Eloe-Fadrosh E.A."/>
            <person name="Kyrpides N.C."/>
            <person name="Woyke T."/>
        </authorList>
    </citation>
    <scope>NUCLEOTIDE SEQUENCE</scope>
    <source>
        <strain evidence="3">GVMAG-M-3300009180-1</strain>
    </source>
</reference>
<evidence type="ECO:0000313" key="3">
    <source>
        <dbReference type="EMBL" id="QHT35195.1"/>
    </source>
</evidence>
<dbReference type="AlphaFoldDB" id="A0A6C0F7Q4"/>
<feature type="transmembrane region" description="Helical" evidence="1">
    <location>
        <begin position="15"/>
        <end position="36"/>
    </location>
</feature>
<dbReference type="CDD" id="cd02961">
    <property type="entry name" value="PDI_a_family"/>
    <property type="match status" value="1"/>
</dbReference>
<dbReference type="InterPro" id="IPR013766">
    <property type="entry name" value="Thioredoxin_domain"/>
</dbReference>
<dbReference type="InterPro" id="IPR036249">
    <property type="entry name" value="Thioredoxin-like_sf"/>
</dbReference>
<keyword evidence="1" id="KW-0812">Transmembrane</keyword>
<dbReference type="Pfam" id="PF00085">
    <property type="entry name" value="Thioredoxin"/>
    <property type="match status" value="1"/>
</dbReference>
<protein>
    <recommendedName>
        <fullName evidence="2">Thioredoxin domain-containing protein</fullName>
    </recommendedName>
</protein>